<dbReference type="AlphaFoldDB" id="A0A4U0PN20"/>
<dbReference type="NCBIfam" id="NF011987">
    <property type="entry name" value="PRK15446.2-3"/>
    <property type="match status" value="1"/>
</dbReference>
<gene>
    <name evidence="1" type="ORF">FAZ21_19235</name>
</gene>
<keyword evidence="2" id="KW-1185">Reference proteome</keyword>
<dbReference type="RefSeq" id="WP_136775056.1">
    <property type="nucleotide sequence ID" value="NZ_SUMF01000047.1"/>
</dbReference>
<dbReference type="EC" id="3.6.1.63" evidence="1"/>
<reference evidence="1 2" key="1">
    <citation type="submission" date="2019-04" db="EMBL/GenBank/DDBJ databases">
        <title>Chitiniphilus eburnea sp. nov., a novel chitinolytic bacterium isolated from aquaculture sludge.</title>
        <authorList>
            <person name="Sheng M."/>
        </authorList>
    </citation>
    <scope>NUCLEOTIDE SEQUENCE [LARGE SCALE GENOMIC DNA]</scope>
    <source>
        <strain evidence="1 2">HX-2-15</strain>
    </source>
</reference>
<feature type="non-terminal residue" evidence="1">
    <location>
        <position position="281"/>
    </location>
</feature>
<comment type="caution">
    <text evidence="1">The sequence shown here is derived from an EMBL/GenBank/DDBJ whole genome shotgun (WGS) entry which is preliminary data.</text>
</comment>
<dbReference type="EMBL" id="SUMF01000047">
    <property type="protein sequence ID" value="TJZ64374.1"/>
    <property type="molecule type" value="Genomic_DNA"/>
</dbReference>
<dbReference type="OrthoDB" id="8739806at2"/>
<dbReference type="GO" id="GO:0016787">
    <property type="term" value="F:hydrolase activity"/>
    <property type="evidence" value="ECO:0007669"/>
    <property type="project" value="UniProtKB-KW"/>
</dbReference>
<dbReference type="Proteomes" id="UP000310016">
    <property type="component" value="Unassembled WGS sequence"/>
</dbReference>
<evidence type="ECO:0000313" key="2">
    <source>
        <dbReference type="Proteomes" id="UP000310016"/>
    </source>
</evidence>
<protein>
    <submittedName>
        <fullName evidence="1">Alpha-D-ribose 1-methylphosphonate 5-triphosphate diphosphatase</fullName>
        <ecNumber evidence="1">3.6.1.63</ecNumber>
    </submittedName>
</protein>
<name>A0A4U0PN20_9NEIS</name>
<proteinExistence type="predicted"/>
<keyword evidence="1" id="KW-0378">Hydrolase</keyword>
<sequence>MLQGIVARRALLGDGAWHDTSIAFANGLIDTLGGPAPAGALDCGDYLVLPGIVDLHGDAFERQILPRPEAAFPLPLALADTDRQLVANGITTAFHGITWSWEGGLRGRENAIGIRTALARLKPRLAADHRIHLRWETHNLDAVDEIADWLATGHIDLLAFNDHLDMVQARLGDDGKLRKYAERAGLSLAEFRALVARVEARADEVPAAIATLAGHARAAGVAMASHDDDTRAERECFQALGCTISEFPRTAEATAAARALGSPTVFGAPNVVRGGSHCGAP</sequence>
<evidence type="ECO:0000313" key="1">
    <source>
        <dbReference type="EMBL" id="TJZ64374.1"/>
    </source>
</evidence>
<accession>A0A4U0PN20</accession>
<organism evidence="1 2">
    <name type="scientific">Chitiniphilus eburneus</name>
    <dbReference type="NCBI Taxonomy" id="2571148"/>
    <lineage>
        <taxon>Bacteria</taxon>
        <taxon>Pseudomonadati</taxon>
        <taxon>Pseudomonadota</taxon>
        <taxon>Betaproteobacteria</taxon>
        <taxon>Neisseriales</taxon>
        <taxon>Chitinibacteraceae</taxon>
        <taxon>Chitiniphilus</taxon>
    </lineage>
</organism>